<protein>
    <submittedName>
        <fullName evidence="2">Uncharacterized protein</fullName>
    </submittedName>
</protein>
<gene>
    <name evidence="2" type="ORF">FB558_6921</name>
</gene>
<reference evidence="2 3" key="1">
    <citation type="submission" date="2019-06" db="EMBL/GenBank/DDBJ databases">
        <title>Sequencing the genomes of 1000 actinobacteria strains.</title>
        <authorList>
            <person name="Klenk H.-P."/>
        </authorList>
    </citation>
    <scope>NUCLEOTIDE SEQUENCE [LARGE SCALE GENOMIC DNA]</scope>
    <source>
        <strain evidence="2 3">DSM 45301</strain>
    </source>
</reference>
<accession>A0A543D3I0</accession>
<dbReference type="EMBL" id="VFPA01000005">
    <property type="protein sequence ID" value="TQM03896.1"/>
    <property type="molecule type" value="Genomic_DNA"/>
</dbReference>
<comment type="caution">
    <text evidence="2">The sequence shown here is derived from an EMBL/GenBank/DDBJ whole genome shotgun (WGS) entry which is preliminary data.</text>
</comment>
<name>A0A543D3I0_9PSEU</name>
<feature type="region of interest" description="Disordered" evidence="1">
    <location>
        <begin position="1"/>
        <end position="54"/>
    </location>
</feature>
<organism evidence="2 3">
    <name type="scientific">Pseudonocardia kunmingensis</name>
    <dbReference type="NCBI Taxonomy" id="630975"/>
    <lineage>
        <taxon>Bacteria</taxon>
        <taxon>Bacillati</taxon>
        <taxon>Actinomycetota</taxon>
        <taxon>Actinomycetes</taxon>
        <taxon>Pseudonocardiales</taxon>
        <taxon>Pseudonocardiaceae</taxon>
        <taxon>Pseudonocardia</taxon>
    </lineage>
</organism>
<dbReference type="Proteomes" id="UP000315677">
    <property type="component" value="Unassembled WGS sequence"/>
</dbReference>
<dbReference type="RefSeq" id="WP_170231684.1">
    <property type="nucleotide sequence ID" value="NZ_VFPA01000005.1"/>
</dbReference>
<feature type="compositionally biased region" description="Pro residues" evidence="1">
    <location>
        <begin position="1"/>
        <end position="17"/>
    </location>
</feature>
<dbReference type="AlphaFoldDB" id="A0A543D3I0"/>
<evidence type="ECO:0000313" key="2">
    <source>
        <dbReference type="EMBL" id="TQM03896.1"/>
    </source>
</evidence>
<evidence type="ECO:0000313" key="3">
    <source>
        <dbReference type="Proteomes" id="UP000315677"/>
    </source>
</evidence>
<evidence type="ECO:0000256" key="1">
    <source>
        <dbReference type="SAM" id="MobiDB-lite"/>
    </source>
</evidence>
<keyword evidence="3" id="KW-1185">Reference proteome</keyword>
<sequence>MTEPQQPEPEAPRPPGTPDLDLDVPVGGDGDDRPGNEPADEDVQRDAGTMEPPD</sequence>
<proteinExistence type="predicted"/>